<evidence type="ECO:0000313" key="3">
    <source>
        <dbReference type="Proteomes" id="UP000649826"/>
    </source>
</evidence>
<dbReference type="Proteomes" id="UP000649826">
    <property type="component" value="Unassembled WGS sequence"/>
</dbReference>
<dbReference type="InterPro" id="IPR000944">
    <property type="entry name" value="Tscrpt_reg_Rrf2"/>
</dbReference>
<keyword evidence="1" id="KW-0238">DNA-binding</keyword>
<name>A0ABR7IGM8_9FIRM</name>
<sequence length="144" mass="15574">MKLSTRARYGLKALIDLGLHSENETVSLQSIAERQDISVSYLEQLMAMLKKAGLVTSSRGAYGGYRLGRPAEEISVGDILRVLEGGLEAAVCPGIENDGTCHGSDVCVAKNVWKRINDSITNAVDTLMLGELIEESRIAHEKKG</sequence>
<keyword evidence="3" id="KW-1185">Reference proteome</keyword>
<dbReference type="NCBIfam" id="TIGR00738">
    <property type="entry name" value="rrf2_super"/>
    <property type="match status" value="1"/>
</dbReference>
<dbReference type="RefSeq" id="WP_173742937.1">
    <property type="nucleotide sequence ID" value="NZ_JACOQG010000006.1"/>
</dbReference>
<dbReference type="Pfam" id="PF02082">
    <property type="entry name" value="Rrf2"/>
    <property type="match status" value="1"/>
</dbReference>
<proteinExistence type="predicted"/>
<dbReference type="SUPFAM" id="SSF46785">
    <property type="entry name" value="Winged helix' DNA-binding domain"/>
    <property type="match status" value="1"/>
</dbReference>
<dbReference type="PANTHER" id="PTHR33221">
    <property type="entry name" value="WINGED HELIX-TURN-HELIX TRANSCRIPTIONAL REGULATOR, RRF2 FAMILY"/>
    <property type="match status" value="1"/>
</dbReference>
<evidence type="ECO:0000313" key="2">
    <source>
        <dbReference type="EMBL" id="MBC5779170.1"/>
    </source>
</evidence>
<gene>
    <name evidence="2" type="ORF">H8Z82_05775</name>
</gene>
<evidence type="ECO:0000256" key="1">
    <source>
        <dbReference type="ARBA" id="ARBA00023125"/>
    </source>
</evidence>
<dbReference type="PANTHER" id="PTHR33221:SF5">
    <property type="entry name" value="HTH-TYPE TRANSCRIPTIONAL REGULATOR ISCR"/>
    <property type="match status" value="1"/>
</dbReference>
<dbReference type="PROSITE" id="PS01332">
    <property type="entry name" value="HTH_RRF2_1"/>
    <property type="match status" value="1"/>
</dbReference>
<dbReference type="EMBL" id="JACOQG010000006">
    <property type="protein sequence ID" value="MBC5779170.1"/>
    <property type="molecule type" value="Genomic_DNA"/>
</dbReference>
<comment type="caution">
    <text evidence="2">The sequence shown here is derived from an EMBL/GenBank/DDBJ whole genome shotgun (WGS) entry which is preliminary data.</text>
</comment>
<protein>
    <submittedName>
        <fullName evidence="2">Rrf2 family transcriptional regulator</fullName>
    </submittedName>
</protein>
<dbReference type="Gene3D" id="1.10.10.10">
    <property type="entry name" value="Winged helix-like DNA-binding domain superfamily/Winged helix DNA-binding domain"/>
    <property type="match status" value="1"/>
</dbReference>
<accession>A0ABR7IGM8</accession>
<dbReference type="InterPro" id="IPR036388">
    <property type="entry name" value="WH-like_DNA-bd_sf"/>
</dbReference>
<dbReference type="InterPro" id="IPR036390">
    <property type="entry name" value="WH_DNA-bd_sf"/>
</dbReference>
<organism evidence="2 3">
    <name type="scientific">Blautia difficilis</name>
    <dbReference type="NCBI Taxonomy" id="2763027"/>
    <lineage>
        <taxon>Bacteria</taxon>
        <taxon>Bacillati</taxon>
        <taxon>Bacillota</taxon>
        <taxon>Clostridia</taxon>
        <taxon>Lachnospirales</taxon>
        <taxon>Lachnospiraceae</taxon>
        <taxon>Blautia</taxon>
    </lineage>
</organism>
<dbReference type="InterPro" id="IPR030489">
    <property type="entry name" value="TR_Rrf2-type_CS"/>
</dbReference>
<dbReference type="PROSITE" id="PS51197">
    <property type="entry name" value="HTH_RRF2_2"/>
    <property type="match status" value="1"/>
</dbReference>
<reference evidence="2 3" key="1">
    <citation type="submission" date="2020-08" db="EMBL/GenBank/DDBJ databases">
        <title>Genome public.</title>
        <authorList>
            <person name="Liu C."/>
            <person name="Sun Q."/>
        </authorList>
    </citation>
    <scope>NUCLEOTIDE SEQUENCE [LARGE SCALE GENOMIC DNA]</scope>
    <source>
        <strain evidence="2 3">M29</strain>
    </source>
</reference>